<feature type="compositionally biased region" description="Basic residues" evidence="1">
    <location>
        <begin position="72"/>
        <end position="84"/>
    </location>
</feature>
<dbReference type="Gramene" id="Os10t0136625-00">
    <property type="protein sequence ID" value="Os10t0136625-00"/>
    <property type="gene ID" value="Os10g0136625"/>
</dbReference>
<feature type="compositionally biased region" description="Basic and acidic residues" evidence="1">
    <location>
        <begin position="61"/>
        <end position="71"/>
    </location>
</feature>
<reference evidence="2 3" key="3">
    <citation type="journal article" date="2013" name="Rice">
        <title>Improvement of the Oryza sativa Nipponbare reference genome using next generation sequence and optical map data.</title>
        <authorList>
            <person name="Kawahara Y."/>
            <person name="de la Bastide M."/>
            <person name="Hamilton J.P."/>
            <person name="Kanamori H."/>
            <person name="McCombie W.R."/>
            <person name="Ouyang S."/>
            <person name="Schwartz D.C."/>
            <person name="Tanaka T."/>
            <person name="Wu J."/>
            <person name="Zhou S."/>
            <person name="Childs K.L."/>
            <person name="Davidson R.M."/>
            <person name="Lin H."/>
            <person name="Quesada-Ocampo L."/>
            <person name="Vaillancourt B."/>
            <person name="Sakai H."/>
            <person name="Lee S.S."/>
            <person name="Kim J."/>
            <person name="Numa H."/>
            <person name="Itoh T."/>
            <person name="Buell C.R."/>
            <person name="Matsumoto T."/>
        </authorList>
    </citation>
    <scope>NUCLEOTIDE SEQUENCE [LARGE SCALE GENOMIC DNA]</scope>
    <source>
        <strain evidence="3">cv. Nipponbare</strain>
    </source>
</reference>
<reference evidence="2 3" key="2">
    <citation type="journal article" date="2013" name="Plant Cell Physiol.">
        <title>Rice Annotation Project Database (RAP-DB): an integrative and interactive database for rice genomics.</title>
        <authorList>
            <person name="Sakai H."/>
            <person name="Lee S.S."/>
            <person name="Tanaka T."/>
            <person name="Numa H."/>
            <person name="Kim J."/>
            <person name="Kawahara Y."/>
            <person name="Wakimoto H."/>
            <person name="Yang C.C."/>
            <person name="Iwamoto M."/>
            <person name="Abe T."/>
            <person name="Yamada Y."/>
            <person name="Muto A."/>
            <person name="Inokuchi H."/>
            <person name="Ikemura T."/>
            <person name="Matsumoto T."/>
            <person name="Sasaki T."/>
            <person name="Itoh T."/>
        </authorList>
    </citation>
    <scope>NUCLEOTIDE SEQUENCE [LARGE SCALE GENOMIC DNA]</scope>
    <source>
        <strain evidence="3">cv. Nipponbare</strain>
    </source>
</reference>
<gene>
    <name evidence="2" type="ordered locus">Os10g0136625</name>
    <name evidence="2" type="ORF">OSNPB_100136625</name>
</gene>
<dbReference type="InParanoid" id="A0A0P0XSK4"/>
<organism evidence="2 3">
    <name type="scientific">Oryza sativa subsp. japonica</name>
    <name type="common">Rice</name>
    <dbReference type="NCBI Taxonomy" id="39947"/>
    <lineage>
        <taxon>Eukaryota</taxon>
        <taxon>Viridiplantae</taxon>
        <taxon>Streptophyta</taxon>
        <taxon>Embryophyta</taxon>
        <taxon>Tracheophyta</taxon>
        <taxon>Spermatophyta</taxon>
        <taxon>Magnoliopsida</taxon>
        <taxon>Liliopsida</taxon>
        <taxon>Poales</taxon>
        <taxon>Poaceae</taxon>
        <taxon>BOP clade</taxon>
        <taxon>Oryzoideae</taxon>
        <taxon>Oryzeae</taxon>
        <taxon>Oryzinae</taxon>
        <taxon>Oryza</taxon>
        <taxon>Oryza sativa</taxon>
    </lineage>
</organism>
<dbReference type="PaxDb" id="39947-A0A0P0XSK4"/>
<sequence>MQHRLAVVEHVRLIPEVAPCDMYLRTHAHGHGGVDHAGEAAEARQAVAGGQVRRALRQRVHQRERPAGVHDARRKPPRGAGRPLHRFRQKLLDEAGDEPHVLAVAGDVVDVPPLEGLLVFCGVGRIEKVLEGVDAGAVAVVSPGRVVGDARLVDQSRERVGDGFAASCVVEVAAAEREDVDHVGGLAGGGGGVVVRGGGGFVGEGCGHELEV</sequence>
<dbReference type="Proteomes" id="UP000059680">
    <property type="component" value="Chromosome 10"/>
</dbReference>
<evidence type="ECO:0000313" key="3">
    <source>
        <dbReference type="Proteomes" id="UP000059680"/>
    </source>
</evidence>
<proteinExistence type="predicted"/>
<evidence type="ECO:0000256" key="1">
    <source>
        <dbReference type="SAM" id="MobiDB-lite"/>
    </source>
</evidence>
<name>A0A0P0XSK4_ORYSJ</name>
<dbReference type="AlphaFoldDB" id="A0A0P0XSK4"/>
<accession>A0A0P0XSK4</accession>
<feature type="non-terminal residue" evidence="2">
    <location>
        <position position="212"/>
    </location>
</feature>
<evidence type="ECO:0000313" key="2">
    <source>
        <dbReference type="EMBL" id="BAT09815.1"/>
    </source>
</evidence>
<reference evidence="3" key="1">
    <citation type="journal article" date="2005" name="Nature">
        <title>The map-based sequence of the rice genome.</title>
        <authorList>
            <consortium name="International rice genome sequencing project (IRGSP)"/>
            <person name="Matsumoto T."/>
            <person name="Wu J."/>
            <person name="Kanamori H."/>
            <person name="Katayose Y."/>
            <person name="Fujisawa M."/>
            <person name="Namiki N."/>
            <person name="Mizuno H."/>
            <person name="Yamamoto K."/>
            <person name="Antonio B.A."/>
            <person name="Baba T."/>
            <person name="Sakata K."/>
            <person name="Nagamura Y."/>
            <person name="Aoki H."/>
            <person name="Arikawa K."/>
            <person name="Arita K."/>
            <person name="Bito T."/>
            <person name="Chiden Y."/>
            <person name="Fujitsuka N."/>
            <person name="Fukunaka R."/>
            <person name="Hamada M."/>
            <person name="Harada C."/>
            <person name="Hayashi A."/>
            <person name="Hijishita S."/>
            <person name="Honda M."/>
            <person name="Hosokawa S."/>
            <person name="Ichikawa Y."/>
            <person name="Idonuma A."/>
            <person name="Iijima M."/>
            <person name="Ikeda M."/>
            <person name="Ikeno M."/>
            <person name="Ito K."/>
            <person name="Ito S."/>
            <person name="Ito T."/>
            <person name="Ito Y."/>
            <person name="Ito Y."/>
            <person name="Iwabuchi A."/>
            <person name="Kamiya K."/>
            <person name="Karasawa W."/>
            <person name="Kurita K."/>
            <person name="Katagiri S."/>
            <person name="Kikuta A."/>
            <person name="Kobayashi H."/>
            <person name="Kobayashi N."/>
            <person name="Machita K."/>
            <person name="Maehara T."/>
            <person name="Masukawa M."/>
            <person name="Mizubayashi T."/>
            <person name="Mukai Y."/>
            <person name="Nagasaki H."/>
            <person name="Nagata Y."/>
            <person name="Naito S."/>
            <person name="Nakashima M."/>
            <person name="Nakama Y."/>
            <person name="Nakamichi Y."/>
            <person name="Nakamura M."/>
            <person name="Meguro A."/>
            <person name="Negishi M."/>
            <person name="Ohta I."/>
            <person name="Ohta T."/>
            <person name="Okamoto M."/>
            <person name="Ono N."/>
            <person name="Saji S."/>
            <person name="Sakaguchi M."/>
            <person name="Sakai K."/>
            <person name="Shibata M."/>
            <person name="Shimokawa T."/>
            <person name="Song J."/>
            <person name="Takazaki Y."/>
            <person name="Terasawa K."/>
            <person name="Tsugane M."/>
            <person name="Tsuji K."/>
            <person name="Ueda S."/>
            <person name="Waki K."/>
            <person name="Yamagata H."/>
            <person name="Yamamoto M."/>
            <person name="Yamamoto S."/>
            <person name="Yamane H."/>
            <person name="Yoshiki S."/>
            <person name="Yoshihara R."/>
            <person name="Yukawa K."/>
            <person name="Zhong H."/>
            <person name="Yano M."/>
            <person name="Yuan Q."/>
            <person name="Ouyang S."/>
            <person name="Liu J."/>
            <person name="Jones K.M."/>
            <person name="Gansberger K."/>
            <person name="Moffat K."/>
            <person name="Hill J."/>
            <person name="Bera J."/>
            <person name="Fadrosh D."/>
            <person name="Jin S."/>
            <person name="Johri S."/>
            <person name="Kim M."/>
            <person name="Overton L."/>
            <person name="Reardon M."/>
            <person name="Tsitrin T."/>
            <person name="Vuong H."/>
            <person name="Weaver B."/>
            <person name="Ciecko A."/>
            <person name="Tallon L."/>
            <person name="Jackson J."/>
            <person name="Pai G."/>
            <person name="Aken S.V."/>
            <person name="Utterback T."/>
            <person name="Reidmuller S."/>
            <person name="Feldblyum T."/>
            <person name="Hsiao J."/>
            <person name="Zismann V."/>
            <person name="Iobst S."/>
            <person name="de Vazeille A.R."/>
            <person name="Buell C.R."/>
            <person name="Ying K."/>
            <person name="Li Y."/>
            <person name="Lu T."/>
            <person name="Huang Y."/>
            <person name="Zhao Q."/>
            <person name="Feng Q."/>
            <person name="Zhang L."/>
            <person name="Zhu J."/>
            <person name="Weng Q."/>
            <person name="Mu J."/>
            <person name="Lu Y."/>
            <person name="Fan D."/>
            <person name="Liu Y."/>
            <person name="Guan J."/>
            <person name="Zhang Y."/>
            <person name="Yu S."/>
            <person name="Liu X."/>
            <person name="Zhang Y."/>
            <person name="Hong G."/>
            <person name="Han B."/>
            <person name="Choisne N."/>
            <person name="Demange N."/>
            <person name="Orjeda G."/>
            <person name="Samain S."/>
            <person name="Cattolico L."/>
            <person name="Pelletier E."/>
            <person name="Couloux A."/>
            <person name="Segurens B."/>
            <person name="Wincker P."/>
            <person name="D'Hont A."/>
            <person name="Scarpelli C."/>
            <person name="Weissenbach J."/>
            <person name="Salanoubat M."/>
            <person name="Quetier F."/>
            <person name="Yu Y."/>
            <person name="Kim H.R."/>
            <person name="Rambo T."/>
            <person name="Currie J."/>
            <person name="Collura K."/>
            <person name="Luo M."/>
            <person name="Yang T."/>
            <person name="Ammiraju J.S.S."/>
            <person name="Engler F."/>
            <person name="Soderlund C."/>
            <person name="Wing R.A."/>
            <person name="Palmer L.E."/>
            <person name="de la Bastide M."/>
            <person name="Spiegel L."/>
            <person name="Nascimento L."/>
            <person name="Zutavern T."/>
            <person name="O'Shaughnessy A."/>
            <person name="Dike S."/>
            <person name="Dedhia N."/>
            <person name="Preston R."/>
            <person name="Balija V."/>
            <person name="McCombie W.R."/>
            <person name="Chow T."/>
            <person name="Chen H."/>
            <person name="Chung M."/>
            <person name="Chen C."/>
            <person name="Shaw J."/>
            <person name="Wu H."/>
            <person name="Hsiao K."/>
            <person name="Chao Y."/>
            <person name="Chu M."/>
            <person name="Cheng C."/>
            <person name="Hour A."/>
            <person name="Lee P."/>
            <person name="Lin S."/>
            <person name="Lin Y."/>
            <person name="Liou J."/>
            <person name="Liu S."/>
            <person name="Hsing Y."/>
            <person name="Raghuvanshi S."/>
            <person name="Mohanty A."/>
            <person name="Bharti A.K."/>
            <person name="Gaur A."/>
            <person name="Gupta V."/>
            <person name="Kumar D."/>
            <person name="Ravi V."/>
            <person name="Vij S."/>
            <person name="Kapur A."/>
            <person name="Khurana P."/>
            <person name="Khurana P."/>
            <person name="Khurana J.P."/>
            <person name="Tyagi A.K."/>
            <person name="Gaikwad K."/>
            <person name="Singh A."/>
            <person name="Dalal V."/>
            <person name="Srivastava S."/>
            <person name="Dixit A."/>
            <person name="Pal A.K."/>
            <person name="Ghazi I.A."/>
            <person name="Yadav M."/>
            <person name="Pandit A."/>
            <person name="Bhargava A."/>
            <person name="Sureshbabu K."/>
            <person name="Batra K."/>
            <person name="Sharma T.R."/>
            <person name="Mohapatra T."/>
            <person name="Singh N.K."/>
            <person name="Messing J."/>
            <person name="Nelson A.B."/>
            <person name="Fuks G."/>
            <person name="Kavchok S."/>
            <person name="Keizer G."/>
            <person name="Linton E."/>
            <person name="Llaca V."/>
            <person name="Song R."/>
            <person name="Tanyolac B."/>
            <person name="Young S."/>
            <person name="Ho-Il K."/>
            <person name="Hahn J.H."/>
            <person name="Sangsakoo G."/>
            <person name="Vanavichit A."/>
            <person name="de Mattos Luiz.A.T."/>
            <person name="Zimmer P.D."/>
            <person name="Malone G."/>
            <person name="Dellagostin O."/>
            <person name="de Oliveira A.C."/>
            <person name="Bevan M."/>
            <person name="Bancroft I."/>
            <person name="Minx P."/>
            <person name="Cordum H."/>
            <person name="Wilson R."/>
            <person name="Cheng Z."/>
            <person name="Jin W."/>
            <person name="Jiang J."/>
            <person name="Leong S.A."/>
            <person name="Iwama H."/>
            <person name="Gojobori T."/>
            <person name="Itoh T."/>
            <person name="Niimura Y."/>
            <person name="Fujii Y."/>
            <person name="Habara T."/>
            <person name="Sakai H."/>
            <person name="Sato Y."/>
            <person name="Wilson G."/>
            <person name="Kumar K."/>
            <person name="McCouch S."/>
            <person name="Juretic N."/>
            <person name="Hoen D."/>
            <person name="Wright S."/>
            <person name="Bruskiewich R."/>
            <person name="Bureau T."/>
            <person name="Miyao A."/>
            <person name="Hirochika H."/>
            <person name="Nishikawa T."/>
            <person name="Kadowaki K."/>
            <person name="Sugiura M."/>
            <person name="Burr B."/>
            <person name="Sasaki T."/>
        </authorList>
    </citation>
    <scope>NUCLEOTIDE SEQUENCE [LARGE SCALE GENOMIC DNA]</scope>
    <source>
        <strain evidence="3">cv. Nipponbare</strain>
    </source>
</reference>
<feature type="region of interest" description="Disordered" evidence="1">
    <location>
        <begin position="45"/>
        <end position="84"/>
    </location>
</feature>
<keyword evidence="3" id="KW-1185">Reference proteome</keyword>
<protein>
    <submittedName>
        <fullName evidence="2">Os10g0136625 protein</fullName>
    </submittedName>
</protein>
<dbReference type="EMBL" id="AP014966">
    <property type="protein sequence ID" value="BAT09815.1"/>
    <property type="molecule type" value="Genomic_DNA"/>
</dbReference>